<dbReference type="AlphaFoldDB" id="A0AAD6ISG6"/>
<evidence type="ECO:0000313" key="3">
    <source>
        <dbReference type="Proteomes" id="UP001221413"/>
    </source>
</evidence>
<protein>
    <submittedName>
        <fullName evidence="2">Uncharacterized protein</fullName>
    </submittedName>
</protein>
<evidence type="ECO:0000313" key="2">
    <source>
        <dbReference type="EMBL" id="KAJ6257789.1"/>
    </source>
</evidence>
<reference evidence="2" key="1">
    <citation type="submission" date="2023-01" db="EMBL/GenBank/DDBJ databases">
        <title>The chitinases involved in constricting ring structure development in the nematode-trapping fungus Drechslerella dactyloides.</title>
        <authorList>
            <person name="Wang R."/>
            <person name="Zhang L."/>
            <person name="Tang P."/>
            <person name="Li S."/>
            <person name="Liang L."/>
        </authorList>
    </citation>
    <scope>NUCLEOTIDE SEQUENCE</scope>
    <source>
        <strain evidence="2">YMF1.00031</strain>
    </source>
</reference>
<keyword evidence="3" id="KW-1185">Reference proteome</keyword>
<name>A0AAD6ISG6_DREDA</name>
<dbReference type="Proteomes" id="UP001221413">
    <property type="component" value="Unassembled WGS sequence"/>
</dbReference>
<comment type="caution">
    <text evidence="2">The sequence shown here is derived from an EMBL/GenBank/DDBJ whole genome shotgun (WGS) entry which is preliminary data.</text>
</comment>
<accession>A0AAD6ISG6</accession>
<gene>
    <name evidence="2" type="ORF">Dda_7578</name>
</gene>
<proteinExistence type="predicted"/>
<evidence type="ECO:0000256" key="1">
    <source>
        <dbReference type="SAM" id="MobiDB-lite"/>
    </source>
</evidence>
<sequence length="79" mass="8492">MAIGRVRWSTGSQTNDENGMDGAAAGVEEGGVWRKQMGWNGCSSRSGKKVTPASGFGQTNERGLTANQSLCRRGYRIRV</sequence>
<organism evidence="2 3">
    <name type="scientific">Drechslerella dactyloides</name>
    <name type="common">Nematode-trapping fungus</name>
    <name type="synonym">Arthrobotrys dactyloides</name>
    <dbReference type="NCBI Taxonomy" id="74499"/>
    <lineage>
        <taxon>Eukaryota</taxon>
        <taxon>Fungi</taxon>
        <taxon>Dikarya</taxon>
        <taxon>Ascomycota</taxon>
        <taxon>Pezizomycotina</taxon>
        <taxon>Orbiliomycetes</taxon>
        <taxon>Orbiliales</taxon>
        <taxon>Orbiliaceae</taxon>
        <taxon>Drechslerella</taxon>
    </lineage>
</organism>
<dbReference type="EMBL" id="JAQGDS010000010">
    <property type="protein sequence ID" value="KAJ6257789.1"/>
    <property type="molecule type" value="Genomic_DNA"/>
</dbReference>
<feature type="region of interest" description="Disordered" evidence="1">
    <location>
        <begin position="1"/>
        <end position="61"/>
    </location>
</feature>